<accession>A0A0H2R997</accession>
<evidence type="ECO:0000256" key="1">
    <source>
        <dbReference type="SAM" id="Phobius"/>
    </source>
</evidence>
<gene>
    <name evidence="2" type="ORF">SCHPADRAFT_702315</name>
</gene>
<sequence>MYFMNRFHSIRLSVLSFISYSITYAIVYRWGRDELKFEHYSFAIRDREGQDVRRRRDSRLGD</sequence>
<proteinExistence type="predicted"/>
<evidence type="ECO:0000313" key="3">
    <source>
        <dbReference type="Proteomes" id="UP000053477"/>
    </source>
</evidence>
<dbReference type="Proteomes" id="UP000053477">
    <property type="component" value="Unassembled WGS sequence"/>
</dbReference>
<name>A0A0H2R997_9AGAM</name>
<protein>
    <submittedName>
        <fullName evidence="2">Uncharacterized protein</fullName>
    </submittedName>
</protein>
<dbReference type="EMBL" id="KQ086242">
    <property type="protein sequence ID" value="KLO06058.1"/>
    <property type="molecule type" value="Genomic_DNA"/>
</dbReference>
<keyword evidence="3" id="KW-1185">Reference proteome</keyword>
<dbReference type="AlphaFoldDB" id="A0A0H2R997"/>
<keyword evidence="1" id="KW-1133">Transmembrane helix</keyword>
<organism evidence="2 3">
    <name type="scientific">Schizopora paradoxa</name>
    <dbReference type="NCBI Taxonomy" id="27342"/>
    <lineage>
        <taxon>Eukaryota</taxon>
        <taxon>Fungi</taxon>
        <taxon>Dikarya</taxon>
        <taxon>Basidiomycota</taxon>
        <taxon>Agaricomycotina</taxon>
        <taxon>Agaricomycetes</taxon>
        <taxon>Hymenochaetales</taxon>
        <taxon>Schizoporaceae</taxon>
        <taxon>Schizopora</taxon>
    </lineage>
</organism>
<dbReference type="InParanoid" id="A0A0H2R997"/>
<reference evidence="2 3" key="1">
    <citation type="submission" date="2015-04" db="EMBL/GenBank/DDBJ databases">
        <title>Complete genome sequence of Schizopora paradoxa KUC8140, a cosmopolitan wood degrader in East Asia.</title>
        <authorList>
            <consortium name="DOE Joint Genome Institute"/>
            <person name="Min B."/>
            <person name="Park H."/>
            <person name="Jang Y."/>
            <person name="Kim J.-J."/>
            <person name="Kim K.H."/>
            <person name="Pangilinan J."/>
            <person name="Lipzen A."/>
            <person name="Riley R."/>
            <person name="Grigoriev I.V."/>
            <person name="Spatafora J.W."/>
            <person name="Choi I.-G."/>
        </authorList>
    </citation>
    <scope>NUCLEOTIDE SEQUENCE [LARGE SCALE GENOMIC DNA]</scope>
    <source>
        <strain evidence="2 3">KUC8140</strain>
    </source>
</reference>
<feature type="transmembrane region" description="Helical" evidence="1">
    <location>
        <begin position="12"/>
        <end position="31"/>
    </location>
</feature>
<keyword evidence="1" id="KW-0812">Transmembrane</keyword>
<evidence type="ECO:0000313" key="2">
    <source>
        <dbReference type="EMBL" id="KLO06058.1"/>
    </source>
</evidence>
<keyword evidence="1" id="KW-0472">Membrane</keyword>